<dbReference type="AlphaFoldDB" id="A0AAV4AU51"/>
<dbReference type="EMBL" id="BLXT01004211">
    <property type="protein sequence ID" value="GFO10850.1"/>
    <property type="molecule type" value="Genomic_DNA"/>
</dbReference>
<comment type="caution">
    <text evidence="2">The sequence shown here is derived from an EMBL/GenBank/DDBJ whole genome shotgun (WGS) entry which is preliminary data.</text>
</comment>
<dbReference type="Proteomes" id="UP000735302">
    <property type="component" value="Unassembled WGS sequence"/>
</dbReference>
<proteinExistence type="predicted"/>
<name>A0AAV4AU51_9GAST</name>
<evidence type="ECO:0000256" key="1">
    <source>
        <dbReference type="SAM" id="MobiDB-lite"/>
    </source>
</evidence>
<reference evidence="2 3" key="1">
    <citation type="journal article" date="2021" name="Elife">
        <title>Chloroplast acquisition without the gene transfer in kleptoplastic sea slugs, Plakobranchus ocellatus.</title>
        <authorList>
            <person name="Maeda T."/>
            <person name="Takahashi S."/>
            <person name="Yoshida T."/>
            <person name="Shimamura S."/>
            <person name="Takaki Y."/>
            <person name="Nagai Y."/>
            <person name="Toyoda A."/>
            <person name="Suzuki Y."/>
            <person name="Arimoto A."/>
            <person name="Ishii H."/>
            <person name="Satoh N."/>
            <person name="Nishiyama T."/>
            <person name="Hasebe M."/>
            <person name="Maruyama T."/>
            <person name="Minagawa J."/>
            <person name="Obokata J."/>
            <person name="Shigenobu S."/>
        </authorList>
    </citation>
    <scope>NUCLEOTIDE SEQUENCE [LARGE SCALE GENOMIC DNA]</scope>
</reference>
<evidence type="ECO:0000313" key="2">
    <source>
        <dbReference type="EMBL" id="GFO10850.1"/>
    </source>
</evidence>
<accession>A0AAV4AU51</accession>
<feature type="region of interest" description="Disordered" evidence="1">
    <location>
        <begin position="18"/>
        <end position="38"/>
    </location>
</feature>
<keyword evidence="3" id="KW-1185">Reference proteome</keyword>
<protein>
    <submittedName>
        <fullName evidence="2">Uncharacterized protein</fullName>
    </submittedName>
</protein>
<organism evidence="2 3">
    <name type="scientific">Plakobranchus ocellatus</name>
    <dbReference type="NCBI Taxonomy" id="259542"/>
    <lineage>
        <taxon>Eukaryota</taxon>
        <taxon>Metazoa</taxon>
        <taxon>Spiralia</taxon>
        <taxon>Lophotrochozoa</taxon>
        <taxon>Mollusca</taxon>
        <taxon>Gastropoda</taxon>
        <taxon>Heterobranchia</taxon>
        <taxon>Euthyneura</taxon>
        <taxon>Panpulmonata</taxon>
        <taxon>Sacoglossa</taxon>
        <taxon>Placobranchoidea</taxon>
        <taxon>Plakobranchidae</taxon>
        <taxon>Plakobranchus</taxon>
    </lineage>
</organism>
<gene>
    <name evidence="2" type="ORF">PoB_003735500</name>
</gene>
<sequence length="152" mass="16217">MCADAKFGEEINGLPNTQVVEGATDYEEEGQEEQRRRRVTASAPRVVAVTAAASMVVVVTAVAASRVAVETAETSIVVIVRATASIIPDSNNSSSSNYTGFKIDFKGSRRSKQIKSMNSLPDFGMAADMTRQAKTTVKAGLATSGQRKDKDR</sequence>
<evidence type="ECO:0000313" key="3">
    <source>
        <dbReference type="Proteomes" id="UP000735302"/>
    </source>
</evidence>